<dbReference type="InterPro" id="IPR020841">
    <property type="entry name" value="PKS_Beta-ketoAc_synthase_dom"/>
</dbReference>
<dbReference type="GO" id="GO:0006633">
    <property type="term" value="P:fatty acid biosynthetic process"/>
    <property type="evidence" value="ECO:0007669"/>
    <property type="project" value="UniProtKB-UniPathway"/>
</dbReference>
<dbReference type="SMART" id="SM00826">
    <property type="entry name" value="PKS_DH"/>
    <property type="match status" value="1"/>
</dbReference>
<evidence type="ECO:0000256" key="15">
    <source>
        <dbReference type="ARBA" id="ARBA00044883"/>
    </source>
</evidence>
<dbReference type="SMART" id="SM00827">
    <property type="entry name" value="PKS_AT"/>
    <property type="match status" value="1"/>
</dbReference>
<comment type="catalytic activity">
    <reaction evidence="15">
        <text>acetyl-CoA + n malonyl-CoA + 2n NADPH + 2n H(+) = a long-chain fatty acid + (n+1) CoA + n CO2 + 2n NADP(+).</text>
        <dbReference type="EC" id="2.3.1.85"/>
    </reaction>
</comment>
<accession>A0A026WLA6</accession>
<dbReference type="InterPro" id="IPR049900">
    <property type="entry name" value="PKS_mFAS_DH"/>
</dbReference>
<evidence type="ECO:0000256" key="16">
    <source>
        <dbReference type="PROSITE-ProRule" id="PRU01363"/>
    </source>
</evidence>
<evidence type="ECO:0000259" key="17">
    <source>
        <dbReference type="PROSITE" id="PS50075"/>
    </source>
</evidence>
<keyword evidence="21" id="KW-1185">Reference proteome</keyword>
<evidence type="ECO:0000259" key="19">
    <source>
        <dbReference type="PROSITE" id="PS52019"/>
    </source>
</evidence>
<dbReference type="SUPFAM" id="SSF52151">
    <property type="entry name" value="FabD/lysophospholipase-like"/>
    <property type="match status" value="1"/>
</dbReference>
<dbReference type="SMART" id="SM00825">
    <property type="entry name" value="PKS_KS"/>
    <property type="match status" value="1"/>
</dbReference>
<dbReference type="Pfam" id="PF16197">
    <property type="entry name" value="KAsynt_C_assoc"/>
    <property type="match status" value="1"/>
</dbReference>
<keyword evidence="6" id="KW-0808">Transferase</keyword>
<dbReference type="InterPro" id="IPR016035">
    <property type="entry name" value="Acyl_Trfase/lysoPLipase"/>
</dbReference>
<dbReference type="GO" id="GO:0004312">
    <property type="term" value="F:fatty acid synthase activity"/>
    <property type="evidence" value="ECO:0007669"/>
    <property type="project" value="UniProtKB-EC"/>
</dbReference>
<dbReference type="Gene3D" id="3.40.366.10">
    <property type="entry name" value="Malonyl-Coenzyme A Acyl Carrier Protein, domain 2"/>
    <property type="match status" value="1"/>
</dbReference>
<dbReference type="InterPro" id="IPR042104">
    <property type="entry name" value="PKS_dehydratase_sf"/>
</dbReference>
<dbReference type="EMBL" id="KK107183">
    <property type="protein sequence ID" value="EZA55884.1"/>
    <property type="molecule type" value="Genomic_DNA"/>
</dbReference>
<dbReference type="InterPro" id="IPR016036">
    <property type="entry name" value="Malonyl_transacylase_ACP-bd"/>
</dbReference>
<dbReference type="Gene3D" id="3.40.47.10">
    <property type="match status" value="1"/>
</dbReference>
<dbReference type="InterPro" id="IPR057326">
    <property type="entry name" value="KR_dom"/>
</dbReference>
<dbReference type="Gene3D" id="3.40.50.150">
    <property type="entry name" value="Vaccinia Virus protein VP39"/>
    <property type="match status" value="1"/>
</dbReference>
<keyword evidence="9" id="KW-0521">NADP</keyword>
<dbReference type="InterPro" id="IPR009081">
    <property type="entry name" value="PP-bd_ACP"/>
</dbReference>
<dbReference type="Pfam" id="PF08659">
    <property type="entry name" value="KR"/>
    <property type="match status" value="1"/>
</dbReference>
<dbReference type="CDD" id="cd05195">
    <property type="entry name" value="enoyl_red"/>
    <property type="match status" value="1"/>
</dbReference>
<evidence type="ECO:0000256" key="5">
    <source>
        <dbReference type="ARBA" id="ARBA00022553"/>
    </source>
</evidence>
<feature type="region of interest" description="C-terminal hotdog fold" evidence="16">
    <location>
        <begin position="989"/>
        <end position="1115"/>
    </location>
</feature>
<evidence type="ECO:0000256" key="7">
    <source>
        <dbReference type="ARBA" id="ARBA00022801"/>
    </source>
</evidence>
<evidence type="ECO:0000256" key="2">
    <source>
        <dbReference type="ARBA" id="ARBA00018769"/>
    </source>
</evidence>
<dbReference type="GO" id="GO:0004315">
    <property type="term" value="F:3-oxoacyl-[acyl-carrier-protein] synthase activity"/>
    <property type="evidence" value="ECO:0007669"/>
    <property type="project" value="InterPro"/>
</dbReference>
<dbReference type="PROSITE" id="PS52019">
    <property type="entry name" value="PKS_MFAS_DH"/>
    <property type="match status" value="1"/>
</dbReference>
<keyword evidence="7" id="KW-0378">Hydrolase</keyword>
<dbReference type="SUPFAM" id="SSF55048">
    <property type="entry name" value="Probable ACP-binding domain of malonyl-CoA ACP transacylase"/>
    <property type="match status" value="1"/>
</dbReference>
<dbReference type="UniPathway" id="UPA00094"/>
<dbReference type="PANTHER" id="PTHR43775">
    <property type="entry name" value="FATTY ACID SYNTHASE"/>
    <property type="match status" value="1"/>
</dbReference>
<dbReference type="Gene3D" id="3.30.70.3290">
    <property type="match status" value="1"/>
</dbReference>
<keyword evidence="11" id="KW-0520">NAD</keyword>
<keyword evidence="14" id="KW-0511">Multifunctional enzyme</keyword>
<evidence type="ECO:0000256" key="4">
    <source>
        <dbReference type="ARBA" id="ARBA00022516"/>
    </source>
</evidence>
<keyword evidence="3" id="KW-0596">Phosphopantetheine</keyword>
<dbReference type="SUPFAM" id="SSF50129">
    <property type="entry name" value="GroES-like"/>
    <property type="match status" value="1"/>
</dbReference>
<dbReference type="Gene3D" id="3.90.180.10">
    <property type="entry name" value="Medium-chain alcohol dehydrogenases, catalytic domain"/>
    <property type="match status" value="1"/>
</dbReference>
<evidence type="ECO:0000256" key="11">
    <source>
        <dbReference type="ARBA" id="ARBA00023027"/>
    </source>
</evidence>
<sequence>MEDGIPCLDDIVIAGISGRFPESSNMEEFKENLMKQMDMVNDDERRWPAGMCGLPHRSGKIKDLSTFDASFFGVHPRQAHVMDPQLRLLLEATYEAIVDAGVNPSTIRGSRTGVFVGASASESDDFWSKDLDSVNGYGLLGCCRAMFSNRISFAFNFVGPSCTFDSACSSSLSALHYAIATMRAGECDSAIVGSVHLLLKPANTLHFQKLNLLSQDGKCKAFDAAADGYVRSEAVVAVYLQKAKDARRIYGTVIGTKINNDGYKPQGITYPSGKMQNQMLREVYSEAKIDPADVVYVEAHGTGTELGDFEEVNSIDKMFCENRKTPLLIGSVKSNMGHAEPASGLCSIAKVLIAMETGVIPGNLHFAIPNLNIPAFEEGRIRVIDKATPWNGGFVGISSFGFGGANGHVILHSNPRPKLPPTLNTGLPSKLVLVSGRTEEAVHTLLEKAKEHRGDDEFLSLLRVVHKDKILEHRVRGYGVFDGDGSTREIIATTKNDEQRPIWFLFSGMGAQWPGMGKQLLGIQVFQRSLRRCADALLPYGVDLMNIILNGTDETYKNVTNTFVSTVAIQIALVDVLTSIGIQPDGIVGHSVGELTCAYADGTVTLEQTVLMAYFRGDAVVSSKLEPGAMAAVGLSWEEAKKICPPDIIPACNNSADLVTVSGPVESLRAFMEQLKSKNIFAKLVDSCGLAFHSKYIAASESKMRASLDRIVPSFKRRSAKWISSSVPEAAWNAPIAQFSSPAYFVNNLLSPVLFREAMTHVPENAVTIEIAPHGLLQAVLRRSLPGTVAKISLQKRDHVNNLAFLLSNIGKLYTVGAQPDILKLYPPVNFPVARGTPMIGSLVKWDHSITWKVPTYHEITSGRAGDYVVTVDLSSETDAYLAGHRLEGRVFFPGVGYLVFIWKIFARMHGAHFERLPVVFENVHFQRATIVPKDGAITFLINIFRETGHFQICESNSVVVTGNVRASKNIRKEQLDLPALSPPSDKENLPMNARDVYKTLNLQGYEYGGIFQGIKSCDSYGATGALHWFNEWIPYIDSMLHFSAATASHRLTFMPTYIQRVAIDPVFHTQLVEKLSELGIPVYNYKDINVIKSGGIEVRGFRTALAPRRKQAQARHERYTFVRYDNPHSLAGDPWMGQLHALTVLLQIVRENVATSKIRAVEVANEQTNALLTPLISDIFHGEPSVILDLQVSIASADNYKEVFNETKINGDFVTQDASHGAIPARDMHLVIATDILSNKSFHVFENLTAALRPGGFILLQESAKQLDWKILLKERNLTLAGRQIDPVGKSYLLFKKRKKTGKPIVIRIAEKIFSWLESVKEALKKSANEDEEAREVILVSQDDELSGLVGFMTCMRYEVGSTNVRYVLVQDKDAPKFDLSVQFYADQLNKELVANVLKRGQWGSYRHLLLNQSSASSQVEHAYINTLIRGDIKTLRWIESPLNSYQADTSPDTALCSVYYASLNFRQVSDVMLANGKLSPDVFPGKLTTEECPLGLEFSGRDADGRRVMGINCRSGALAITVLADLSFAWEVPDEWTLEQAATVPVVYATSYYALLVRGQLKAGESILIHSGAGGVGQAAIAVALHLGCTVYTTVGTLEKREFLKRVFPQLTDRQIGCSRDTSFEQLILTETRGRGVDVVLNSLAEEKLLAGIRCLATNGRFLEIGKYDLWNDNPLGMSMFLKNISFHGILLEMLFEDYAERQRVMELVSGGIKNGTVRPLISTVFLIEQFQEAFKFMASGRHIGKILLKIRDEEPVECTVPMPRTVTAASRTYMNPKRSYVLVGGLGGFGLELADWMITRGARNVVLVSRTGIRTGYQALCVRRWRENGVRVVISTADATATAGAERLIEESNRLAPVGGIFNLAVILRDTLIENMKEEDLKTVISPKADVTRNLDAVSRKCCPLLDYFVVFSSMSCGRGNLGQSNYGLANSIMERIVERRQADGLHGLAIQWGVIGNVGLVMESTEGNDTVINGTVPQQISSCLATMDIFLQQPHPILSSMVVSEKHQTANSDDKIDLVSAVLNTLGIKDSSTMNPHDTLNSMGMDSLTNVEIKQTLERNYDIILSLQKIGALTVAELQQMSSTRNVEIIKH</sequence>
<dbReference type="SUPFAM" id="SSF53901">
    <property type="entry name" value="Thiolase-like"/>
    <property type="match status" value="1"/>
</dbReference>
<keyword evidence="4" id="KW-0444">Lipid biosynthesis</keyword>
<evidence type="ECO:0000256" key="3">
    <source>
        <dbReference type="ARBA" id="ARBA00022450"/>
    </source>
</evidence>
<evidence type="ECO:0000256" key="6">
    <source>
        <dbReference type="ARBA" id="ARBA00022679"/>
    </source>
</evidence>
<dbReference type="InterPro" id="IPR011032">
    <property type="entry name" value="GroES-like_sf"/>
</dbReference>
<evidence type="ECO:0000313" key="21">
    <source>
        <dbReference type="Proteomes" id="UP000053097"/>
    </source>
</evidence>
<feature type="domain" description="Ketosynthase family 3 (KS3)" evidence="18">
    <location>
        <begin position="8"/>
        <end position="413"/>
    </location>
</feature>
<keyword evidence="8" id="KW-0276">Fatty acid metabolism</keyword>
<dbReference type="Gene3D" id="1.10.1200.10">
    <property type="entry name" value="ACP-like"/>
    <property type="match status" value="1"/>
</dbReference>
<dbReference type="InterPro" id="IPR013968">
    <property type="entry name" value="PKS_KR"/>
</dbReference>
<evidence type="ECO:0000256" key="14">
    <source>
        <dbReference type="ARBA" id="ARBA00023268"/>
    </source>
</evidence>
<dbReference type="OrthoDB" id="7543680at2759"/>
<keyword evidence="12" id="KW-0443">Lipid metabolism</keyword>
<dbReference type="InterPro" id="IPR029063">
    <property type="entry name" value="SAM-dependent_MTases_sf"/>
</dbReference>
<dbReference type="PANTHER" id="PTHR43775:SF7">
    <property type="entry name" value="FATTY ACID SYNTHASE"/>
    <property type="match status" value="1"/>
</dbReference>
<dbReference type="CDD" id="cd08954">
    <property type="entry name" value="KR_1_FAS_SDR_x"/>
    <property type="match status" value="1"/>
</dbReference>
<dbReference type="CDD" id="cd00833">
    <property type="entry name" value="PKS"/>
    <property type="match status" value="1"/>
</dbReference>
<dbReference type="Gene3D" id="3.40.50.720">
    <property type="entry name" value="NAD(P)-binding Rossmann-like Domain"/>
    <property type="match status" value="1"/>
</dbReference>
<dbReference type="InterPro" id="IPR001227">
    <property type="entry name" value="Ac_transferase_dom_sf"/>
</dbReference>
<dbReference type="SMART" id="SM00822">
    <property type="entry name" value="PKS_KR"/>
    <property type="match status" value="1"/>
</dbReference>
<evidence type="ECO:0000256" key="10">
    <source>
        <dbReference type="ARBA" id="ARBA00023002"/>
    </source>
</evidence>
<dbReference type="FunFam" id="3.40.50.720:FF:000209">
    <property type="entry name" value="Polyketide synthase Pks12"/>
    <property type="match status" value="1"/>
</dbReference>
<dbReference type="PROSITE" id="PS50075">
    <property type="entry name" value="CARRIER"/>
    <property type="match status" value="1"/>
</dbReference>
<dbReference type="InterPro" id="IPR050091">
    <property type="entry name" value="PKS_NRPS_Biosynth_Enz"/>
</dbReference>
<protein>
    <recommendedName>
        <fullName evidence="2">Fatty acid synthase</fullName>
        <ecNumber evidence="1">2.3.1.85</ecNumber>
    </recommendedName>
</protein>
<dbReference type="PROSITE" id="PS52004">
    <property type="entry name" value="KS3_2"/>
    <property type="match status" value="1"/>
</dbReference>
<dbReference type="InterPro" id="IPR036736">
    <property type="entry name" value="ACP-like_sf"/>
</dbReference>
<organism evidence="20 21">
    <name type="scientific">Ooceraea biroi</name>
    <name type="common">Clonal raider ant</name>
    <name type="synonym">Cerapachys biroi</name>
    <dbReference type="NCBI Taxonomy" id="2015173"/>
    <lineage>
        <taxon>Eukaryota</taxon>
        <taxon>Metazoa</taxon>
        <taxon>Ecdysozoa</taxon>
        <taxon>Arthropoda</taxon>
        <taxon>Hexapoda</taxon>
        <taxon>Insecta</taxon>
        <taxon>Pterygota</taxon>
        <taxon>Neoptera</taxon>
        <taxon>Endopterygota</taxon>
        <taxon>Hymenoptera</taxon>
        <taxon>Apocrita</taxon>
        <taxon>Aculeata</taxon>
        <taxon>Formicoidea</taxon>
        <taxon>Formicidae</taxon>
        <taxon>Dorylinae</taxon>
        <taxon>Ooceraea</taxon>
    </lineage>
</organism>
<dbReference type="InterPro" id="IPR036291">
    <property type="entry name" value="NAD(P)-bd_dom_sf"/>
</dbReference>
<feature type="region of interest" description="N-terminal hotdog fold" evidence="16">
    <location>
        <begin position="848"/>
        <end position="978"/>
    </location>
</feature>
<dbReference type="GO" id="GO:0016787">
    <property type="term" value="F:hydrolase activity"/>
    <property type="evidence" value="ECO:0007669"/>
    <property type="project" value="UniProtKB-KW"/>
</dbReference>
<keyword evidence="5" id="KW-0597">Phosphoprotein</keyword>
<evidence type="ECO:0000256" key="9">
    <source>
        <dbReference type="ARBA" id="ARBA00022857"/>
    </source>
</evidence>
<dbReference type="InterPro" id="IPR020843">
    <property type="entry name" value="ER"/>
</dbReference>
<dbReference type="InterPro" id="IPR016039">
    <property type="entry name" value="Thiolase-like"/>
</dbReference>
<reference evidence="20 21" key="1">
    <citation type="journal article" date="2014" name="Curr. Biol.">
        <title>The genome of the clonal raider ant Cerapachys biroi.</title>
        <authorList>
            <person name="Oxley P.R."/>
            <person name="Ji L."/>
            <person name="Fetter-Pruneda I."/>
            <person name="McKenzie S.K."/>
            <person name="Li C."/>
            <person name="Hu H."/>
            <person name="Zhang G."/>
            <person name="Kronauer D.J."/>
        </authorList>
    </citation>
    <scope>NUCLEOTIDE SEQUENCE [LARGE SCALE GENOMIC DNA]</scope>
</reference>
<keyword evidence="13" id="KW-0275">Fatty acid biosynthesis</keyword>
<evidence type="ECO:0000256" key="8">
    <source>
        <dbReference type="ARBA" id="ARBA00022832"/>
    </source>
</evidence>
<dbReference type="InterPro" id="IPR049552">
    <property type="entry name" value="PKS_DH_N"/>
</dbReference>
<feature type="active site" description="Proton donor; for dehydratase activity" evidence="16">
    <location>
        <position position="1038"/>
    </location>
</feature>
<evidence type="ECO:0000256" key="13">
    <source>
        <dbReference type="ARBA" id="ARBA00023160"/>
    </source>
</evidence>
<dbReference type="InterPro" id="IPR032821">
    <property type="entry name" value="PKS_assoc"/>
</dbReference>
<keyword evidence="10" id="KW-0560">Oxidoreductase</keyword>
<dbReference type="InterPro" id="IPR049391">
    <property type="entry name" value="FAS_pseudo-KR"/>
</dbReference>
<name>A0A026WLA6_OOCBI</name>
<dbReference type="InterPro" id="IPR014031">
    <property type="entry name" value="Ketoacyl_synth_C"/>
</dbReference>
<dbReference type="STRING" id="2015173.A0A026WLA6"/>
<dbReference type="InterPro" id="IPR018201">
    <property type="entry name" value="Ketoacyl_synth_AS"/>
</dbReference>
<dbReference type="PROSITE" id="PS00606">
    <property type="entry name" value="KS3_1"/>
    <property type="match status" value="1"/>
</dbReference>
<dbReference type="OMA" id="KNAYHSA"/>
<gene>
    <name evidence="20" type="ORF">X777_04103</name>
</gene>
<dbReference type="Pfam" id="PF21089">
    <property type="entry name" value="PKS_DH_N"/>
    <property type="match status" value="1"/>
</dbReference>
<dbReference type="Pfam" id="PF21149">
    <property type="entry name" value="FAS_pseudo-KR"/>
    <property type="match status" value="1"/>
</dbReference>
<feature type="domain" description="PKS/mFAS DH" evidence="19">
    <location>
        <begin position="848"/>
        <end position="1115"/>
    </location>
</feature>
<dbReference type="Pfam" id="PF13602">
    <property type="entry name" value="ADH_zinc_N_2"/>
    <property type="match status" value="1"/>
</dbReference>
<dbReference type="GO" id="GO:0016491">
    <property type="term" value="F:oxidoreductase activity"/>
    <property type="evidence" value="ECO:0007669"/>
    <property type="project" value="UniProtKB-KW"/>
</dbReference>
<dbReference type="Pfam" id="PF00698">
    <property type="entry name" value="Acyl_transf_1"/>
    <property type="match status" value="1"/>
</dbReference>
<dbReference type="Pfam" id="PF02801">
    <property type="entry name" value="Ketoacyl-synt_C"/>
    <property type="match status" value="1"/>
</dbReference>
<dbReference type="Pfam" id="PF00109">
    <property type="entry name" value="ketoacyl-synt"/>
    <property type="match status" value="1"/>
</dbReference>
<feature type="active site" description="Proton acceptor; for dehydratase activity" evidence="16">
    <location>
        <position position="885"/>
    </location>
</feature>
<evidence type="ECO:0000259" key="18">
    <source>
        <dbReference type="PROSITE" id="PS52004"/>
    </source>
</evidence>
<proteinExistence type="predicted"/>
<dbReference type="SUPFAM" id="SSF51735">
    <property type="entry name" value="NAD(P)-binding Rossmann-fold domains"/>
    <property type="match status" value="2"/>
</dbReference>
<evidence type="ECO:0000313" key="20">
    <source>
        <dbReference type="EMBL" id="EZA55884.1"/>
    </source>
</evidence>
<dbReference type="InterPro" id="IPR014043">
    <property type="entry name" value="Acyl_transferase_dom"/>
</dbReference>
<dbReference type="Gene3D" id="3.10.129.110">
    <property type="entry name" value="Polyketide synthase dehydratase"/>
    <property type="match status" value="1"/>
</dbReference>
<dbReference type="Pfam" id="PF00550">
    <property type="entry name" value="PP-binding"/>
    <property type="match status" value="1"/>
</dbReference>
<dbReference type="Proteomes" id="UP000053097">
    <property type="component" value="Unassembled WGS sequence"/>
</dbReference>
<feature type="domain" description="Carrier" evidence="17">
    <location>
        <begin position="2013"/>
        <end position="2093"/>
    </location>
</feature>
<evidence type="ECO:0000256" key="1">
    <source>
        <dbReference type="ARBA" id="ARBA00012873"/>
    </source>
</evidence>
<evidence type="ECO:0000256" key="12">
    <source>
        <dbReference type="ARBA" id="ARBA00023098"/>
    </source>
</evidence>
<dbReference type="InterPro" id="IPR020807">
    <property type="entry name" value="PKS_DH"/>
</dbReference>
<dbReference type="InterPro" id="IPR014030">
    <property type="entry name" value="Ketoacyl_synth_N"/>
</dbReference>
<dbReference type="EC" id="2.3.1.85" evidence="1"/>
<dbReference type="SMART" id="SM00829">
    <property type="entry name" value="PKS_ER"/>
    <property type="match status" value="1"/>
</dbReference>
<dbReference type="SUPFAM" id="SSF47336">
    <property type="entry name" value="ACP-like"/>
    <property type="match status" value="1"/>
</dbReference>
<dbReference type="FunFam" id="3.90.180.10:FF:000015">
    <property type="entry name" value="Fatty acid synthase"/>
    <property type="match status" value="1"/>
</dbReference>